<sequence>MQQREHYDEALSKGHLLSSFGLFSIAVGGKAAFTKPKSNDLGPSGKTRTGMLNLWEIIKMVKQS</sequence>
<proteinExistence type="predicted"/>
<evidence type="ECO:0000313" key="2">
    <source>
        <dbReference type="Proteomes" id="UP000028875"/>
    </source>
</evidence>
<dbReference type="EMBL" id="CCDP010000001">
    <property type="protein sequence ID" value="CDQ37980.1"/>
    <property type="molecule type" value="Genomic_DNA"/>
</dbReference>
<reference evidence="1 2" key="1">
    <citation type="submission" date="2014-03" db="EMBL/GenBank/DDBJ databases">
        <authorList>
            <person name="Urmite Genomes U."/>
        </authorList>
    </citation>
    <scope>NUCLEOTIDE SEQUENCE [LARGE SCALE GENOMIC DNA]</scope>
    <source>
        <strain evidence="1 2">Vm-5</strain>
    </source>
</reference>
<dbReference type="AlphaFoldDB" id="A0A024Q721"/>
<organism evidence="1 2">
    <name type="scientific">Virgibacillus massiliensis</name>
    <dbReference type="NCBI Taxonomy" id="1462526"/>
    <lineage>
        <taxon>Bacteria</taxon>
        <taxon>Bacillati</taxon>
        <taxon>Bacillota</taxon>
        <taxon>Bacilli</taxon>
        <taxon>Bacillales</taxon>
        <taxon>Bacillaceae</taxon>
        <taxon>Virgibacillus</taxon>
    </lineage>
</organism>
<accession>A0A024Q721</accession>
<keyword evidence="2" id="KW-1185">Reference proteome</keyword>
<name>A0A024Q721_9BACI</name>
<gene>
    <name evidence="1" type="ORF">BN990_00246</name>
</gene>
<comment type="caution">
    <text evidence="1">The sequence shown here is derived from an EMBL/GenBank/DDBJ whole genome shotgun (WGS) entry which is preliminary data.</text>
</comment>
<dbReference type="Proteomes" id="UP000028875">
    <property type="component" value="Unassembled WGS sequence"/>
</dbReference>
<reference evidence="2" key="2">
    <citation type="submission" date="2014-05" db="EMBL/GenBank/DDBJ databases">
        <title>Draft genome sequence of Virgibacillus massiliensis Vm-5.</title>
        <authorList>
            <person name="Khelaifia S."/>
            <person name="Croce O."/>
            <person name="Lagier J.C."/>
            <person name="Raoult D."/>
        </authorList>
    </citation>
    <scope>NUCLEOTIDE SEQUENCE [LARGE SCALE GENOMIC DNA]</scope>
    <source>
        <strain evidence="2">Vm-5</strain>
    </source>
</reference>
<dbReference type="STRING" id="1462526.BN990_00246"/>
<protein>
    <submittedName>
        <fullName evidence="1">Uncharacterized protein</fullName>
    </submittedName>
</protein>
<dbReference type="RefSeq" id="WP_021290146.1">
    <property type="nucleotide sequence ID" value="NZ_BNER01000001.1"/>
</dbReference>
<evidence type="ECO:0000313" key="1">
    <source>
        <dbReference type="EMBL" id="CDQ37980.1"/>
    </source>
</evidence>